<evidence type="ECO:0000313" key="10">
    <source>
        <dbReference type="Proteomes" id="UP000638188"/>
    </source>
</evidence>
<dbReference type="Pfam" id="PF00034">
    <property type="entry name" value="Cytochrom_C"/>
    <property type="match status" value="1"/>
</dbReference>
<dbReference type="PRINTS" id="PR00605">
    <property type="entry name" value="CYTCHROMECIC"/>
</dbReference>
<evidence type="ECO:0000313" key="9">
    <source>
        <dbReference type="EMBL" id="GGC98187.1"/>
    </source>
</evidence>
<sequence>MLKILFASTVLALGISGVAQAAGDAAAGKGKSAVCSACHGADGIALVPIYPNLKGQNEAYLEGSLKAYREGQRAGGNAAIMSPMAKNLSDQDIADLAAYYASLK</sequence>
<dbReference type="InterPro" id="IPR008168">
    <property type="entry name" value="Cyt_C_IC"/>
</dbReference>
<comment type="caution">
    <text evidence="9">The sequence shown here is derived from an EMBL/GenBank/DDBJ whole genome shotgun (WGS) entry which is preliminary data.</text>
</comment>
<keyword evidence="3 6" id="KW-0479">Metal-binding</keyword>
<reference evidence="10" key="1">
    <citation type="journal article" date="2019" name="Int. J. Syst. Evol. Microbiol.">
        <title>The Global Catalogue of Microorganisms (GCM) 10K type strain sequencing project: providing services to taxonomists for standard genome sequencing and annotation.</title>
        <authorList>
            <consortium name="The Broad Institute Genomics Platform"/>
            <consortium name="The Broad Institute Genome Sequencing Center for Infectious Disease"/>
            <person name="Wu L."/>
            <person name="Ma J."/>
        </authorList>
    </citation>
    <scope>NUCLEOTIDE SEQUENCE [LARGE SCALE GENOMIC DNA]</scope>
    <source>
        <strain evidence="10">CGMCC 1.12482</strain>
    </source>
</reference>
<evidence type="ECO:0000256" key="7">
    <source>
        <dbReference type="SAM" id="SignalP"/>
    </source>
</evidence>
<dbReference type="PANTHER" id="PTHR33751">
    <property type="entry name" value="CBB3-TYPE CYTOCHROME C OXIDASE SUBUNIT FIXP"/>
    <property type="match status" value="1"/>
</dbReference>
<evidence type="ECO:0000256" key="2">
    <source>
        <dbReference type="ARBA" id="ARBA00022617"/>
    </source>
</evidence>
<feature type="domain" description="Cytochrome c" evidence="8">
    <location>
        <begin position="23"/>
        <end position="104"/>
    </location>
</feature>
<evidence type="ECO:0000256" key="1">
    <source>
        <dbReference type="ARBA" id="ARBA00022448"/>
    </source>
</evidence>
<keyword evidence="10" id="KW-1185">Reference proteome</keyword>
<dbReference type="Proteomes" id="UP000638188">
    <property type="component" value="Unassembled WGS sequence"/>
</dbReference>
<keyword evidence="5 6" id="KW-0408">Iron</keyword>
<evidence type="ECO:0000256" key="4">
    <source>
        <dbReference type="ARBA" id="ARBA00022982"/>
    </source>
</evidence>
<dbReference type="InterPro" id="IPR009056">
    <property type="entry name" value="Cyt_c-like_dom"/>
</dbReference>
<organism evidence="9 10">
    <name type="scientific">Halopseudomonas salina</name>
    <dbReference type="NCBI Taxonomy" id="1323744"/>
    <lineage>
        <taxon>Bacteria</taxon>
        <taxon>Pseudomonadati</taxon>
        <taxon>Pseudomonadota</taxon>
        <taxon>Gammaproteobacteria</taxon>
        <taxon>Pseudomonadales</taxon>
        <taxon>Pseudomonadaceae</taxon>
        <taxon>Halopseudomonas</taxon>
    </lineage>
</organism>
<accession>A0ABQ1PJC6</accession>
<gene>
    <name evidence="9" type="ORF">GCM10007418_16920</name>
</gene>
<dbReference type="InterPro" id="IPR050597">
    <property type="entry name" value="Cytochrome_c_Oxidase_Subunit"/>
</dbReference>
<evidence type="ECO:0000259" key="8">
    <source>
        <dbReference type="PROSITE" id="PS51007"/>
    </source>
</evidence>
<keyword evidence="2 6" id="KW-0349">Heme</keyword>
<dbReference type="PANTHER" id="PTHR33751:SF9">
    <property type="entry name" value="CYTOCHROME C4"/>
    <property type="match status" value="1"/>
</dbReference>
<keyword evidence="1" id="KW-0813">Transport</keyword>
<evidence type="ECO:0000256" key="5">
    <source>
        <dbReference type="ARBA" id="ARBA00023004"/>
    </source>
</evidence>
<dbReference type="RefSeq" id="WP_150278648.1">
    <property type="nucleotide sequence ID" value="NZ_BMFF01000003.1"/>
</dbReference>
<proteinExistence type="predicted"/>
<dbReference type="Gene3D" id="1.10.760.10">
    <property type="entry name" value="Cytochrome c-like domain"/>
    <property type="match status" value="1"/>
</dbReference>
<name>A0ABQ1PJC6_9GAMM</name>
<feature type="chain" id="PRO_5045594801" evidence="7">
    <location>
        <begin position="22"/>
        <end position="104"/>
    </location>
</feature>
<keyword evidence="4" id="KW-0249">Electron transport</keyword>
<feature type="signal peptide" evidence="7">
    <location>
        <begin position="1"/>
        <end position="21"/>
    </location>
</feature>
<dbReference type="SUPFAM" id="SSF46626">
    <property type="entry name" value="Cytochrome c"/>
    <property type="match status" value="1"/>
</dbReference>
<protein>
    <submittedName>
        <fullName evidence="9">Cytochrome c biogenesis protein CcsB</fullName>
    </submittedName>
</protein>
<keyword evidence="7" id="KW-0732">Signal</keyword>
<evidence type="ECO:0000256" key="3">
    <source>
        <dbReference type="ARBA" id="ARBA00022723"/>
    </source>
</evidence>
<dbReference type="EMBL" id="BMFF01000003">
    <property type="protein sequence ID" value="GGC98187.1"/>
    <property type="molecule type" value="Genomic_DNA"/>
</dbReference>
<dbReference type="PROSITE" id="PS51007">
    <property type="entry name" value="CYTC"/>
    <property type="match status" value="1"/>
</dbReference>
<dbReference type="InterPro" id="IPR036909">
    <property type="entry name" value="Cyt_c-like_dom_sf"/>
</dbReference>
<evidence type="ECO:0000256" key="6">
    <source>
        <dbReference type="PROSITE-ProRule" id="PRU00433"/>
    </source>
</evidence>